<keyword evidence="2" id="KW-1185">Reference proteome</keyword>
<accession>A0A167MTQ2</accession>
<evidence type="ECO:0000313" key="1">
    <source>
        <dbReference type="EMBL" id="OAD73944.1"/>
    </source>
</evidence>
<reference evidence="2" key="1">
    <citation type="submission" date="2015-06" db="EMBL/GenBank/DDBJ databases">
        <title>Expansion of signal transduction pathways in fungi by whole-genome duplication.</title>
        <authorList>
            <consortium name="DOE Joint Genome Institute"/>
            <person name="Corrochano L.M."/>
            <person name="Kuo A."/>
            <person name="Marcet-Houben M."/>
            <person name="Polaino S."/>
            <person name="Salamov A."/>
            <person name="Villalobos J.M."/>
            <person name="Alvarez M.I."/>
            <person name="Avalos J."/>
            <person name="Benito E.P."/>
            <person name="Benoit I."/>
            <person name="Burger G."/>
            <person name="Camino L.P."/>
            <person name="Canovas D."/>
            <person name="Cerda-Olmedo E."/>
            <person name="Cheng J.-F."/>
            <person name="Dominguez A."/>
            <person name="Elias M."/>
            <person name="Eslava A.P."/>
            <person name="Glaser F."/>
            <person name="Grimwood J."/>
            <person name="Gutierrez G."/>
            <person name="Heitman J."/>
            <person name="Henrissat B."/>
            <person name="Iturriaga E.A."/>
            <person name="Lang B.F."/>
            <person name="Lavin J.L."/>
            <person name="Lee S."/>
            <person name="Li W."/>
            <person name="Lindquist E."/>
            <person name="Lopez-Garcia S."/>
            <person name="Luque E.M."/>
            <person name="Marcos A.T."/>
            <person name="Martin J."/>
            <person name="McCluskey K."/>
            <person name="Medina H.R."/>
            <person name="Miralles-Duran A."/>
            <person name="Miyazaki A."/>
            <person name="Munoz-Torres E."/>
            <person name="Oguiza J.A."/>
            <person name="Ohm R."/>
            <person name="Olmedo M."/>
            <person name="Orejas M."/>
            <person name="Ortiz-Castellanos L."/>
            <person name="Pisabarro A.G."/>
            <person name="Rodriguez-Romero J."/>
            <person name="Ruiz-Herrera J."/>
            <person name="Ruiz-Vazquez R."/>
            <person name="Sanz C."/>
            <person name="Schackwitz W."/>
            <person name="Schmutz J."/>
            <person name="Shahriari M."/>
            <person name="Shelest E."/>
            <person name="Silva-Franco F."/>
            <person name="Soanes D."/>
            <person name="Syed K."/>
            <person name="Tagua V.G."/>
            <person name="Talbot N.J."/>
            <person name="Thon M."/>
            <person name="De vries R.P."/>
            <person name="Wiebenga A."/>
            <person name="Yadav J.S."/>
            <person name="Braun E.L."/>
            <person name="Baker S."/>
            <person name="Garre V."/>
            <person name="Horwitz B."/>
            <person name="Torres-Martinez S."/>
            <person name="Idnurm A."/>
            <person name="Herrera-Estrella A."/>
            <person name="Gabaldon T."/>
            <person name="Grigoriev I.V."/>
        </authorList>
    </citation>
    <scope>NUCLEOTIDE SEQUENCE [LARGE SCALE GENOMIC DNA]</scope>
    <source>
        <strain evidence="2">NRRL 1555(-)</strain>
    </source>
</reference>
<dbReference type="RefSeq" id="XP_018291984.1">
    <property type="nucleotide sequence ID" value="XM_018435850.1"/>
</dbReference>
<proteinExistence type="predicted"/>
<dbReference type="Proteomes" id="UP000077315">
    <property type="component" value="Unassembled WGS sequence"/>
</dbReference>
<dbReference type="GeneID" id="28996756"/>
<dbReference type="EMBL" id="KV440980">
    <property type="protein sequence ID" value="OAD73944.1"/>
    <property type="molecule type" value="Genomic_DNA"/>
</dbReference>
<gene>
    <name evidence="1" type="ORF">PHYBLDRAFT_168366</name>
</gene>
<name>A0A167MTQ2_PHYB8</name>
<evidence type="ECO:0008006" key="3">
    <source>
        <dbReference type="Google" id="ProtNLM"/>
    </source>
</evidence>
<dbReference type="OrthoDB" id="5945905at2759"/>
<evidence type="ECO:0000313" key="2">
    <source>
        <dbReference type="Proteomes" id="UP000077315"/>
    </source>
</evidence>
<sequence length="127" mass="14692">MCLTFDFRVSNGPCYHLYGDPAYSLSDFIMVSFDRLSSDEIDLEIIKKMSTMQVMVKHEFVYVRSLYAFLKYLQTQQSGHFSIGQYYVVGTFLKNIYICFNDSNQTSKKCDIPPPSPEDYNNGLVCE</sequence>
<dbReference type="InParanoid" id="A0A167MTQ2"/>
<organism evidence="1 2">
    <name type="scientific">Phycomyces blakesleeanus (strain ATCC 8743b / DSM 1359 / FGSC 10004 / NBRC 33097 / NRRL 1555)</name>
    <dbReference type="NCBI Taxonomy" id="763407"/>
    <lineage>
        <taxon>Eukaryota</taxon>
        <taxon>Fungi</taxon>
        <taxon>Fungi incertae sedis</taxon>
        <taxon>Mucoromycota</taxon>
        <taxon>Mucoromycotina</taxon>
        <taxon>Mucoromycetes</taxon>
        <taxon>Mucorales</taxon>
        <taxon>Phycomycetaceae</taxon>
        <taxon>Phycomyces</taxon>
    </lineage>
</organism>
<dbReference type="VEuPathDB" id="FungiDB:PHYBLDRAFT_168366"/>
<dbReference type="AlphaFoldDB" id="A0A167MTQ2"/>
<protein>
    <recommendedName>
        <fullName evidence="3">DDE Tnp4 domain-containing protein</fullName>
    </recommendedName>
</protein>